<dbReference type="InterPro" id="IPR033469">
    <property type="entry name" value="CYTH-like_dom_sf"/>
</dbReference>
<proteinExistence type="predicted"/>
<accession>A0A645CCB4</accession>
<dbReference type="Gene3D" id="2.40.320.10">
    <property type="entry name" value="Hypothetical Protein Pfu-838710-001"/>
    <property type="match status" value="1"/>
</dbReference>
<dbReference type="SUPFAM" id="SSF55154">
    <property type="entry name" value="CYTH-like phosphatases"/>
    <property type="match status" value="1"/>
</dbReference>
<reference evidence="1" key="1">
    <citation type="submission" date="2019-08" db="EMBL/GenBank/DDBJ databases">
        <authorList>
            <person name="Kucharzyk K."/>
            <person name="Murdoch R.W."/>
            <person name="Higgins S."/>
            <person name="Loffler F."/>
        </authorList>
    </citation>
    <scope>NUCLEOTIDE SEQUENCE</scope>
</reference>
<evidence type="ECO:0008006" key="2">
    <source>
        <dbReference type="Google" id="ProtNLM"/>
    </source>
</evidence>
<dbReference type="GO" id="GO:0016810">
    <property type="term" value="F:hydrolase activity, acting on carbon-nitrogen (but not peptide) bonds"/>
    <property type="evidence" value="ECO:0007669"/>
    <property type="project" value="InterPro"/>
</dbReference>
<protein>
    <recommendedName>
        <fullName evidence="2">CYTH domain-containing protein</fullName>
    </recommendedName>
</protein>
<dbReference type="InterPro" id="IPR011059">
    <property type="entry name" value="Metal-dep_hydrolase_composite"/>
</dbReference>
<evidence type="ECO:0000313" key="1">
    <source>
        <dbReference type="EMBL" id="MPM74596.1"/>
    </source>
</evidence>
<dbReference type="SUPFAM" id="SSF51338">
    <property type="entry name" value="Composite domain of metallo-dependent hydrolases"/>
    <property type="match status" value="1"/>
</dbReference>
<organism evidence="1">
    <name type="scientific">bioreactor metagenome</name>
    <dbReference type="NCBI Taxonomy" id="1076179"/>
    <lineage>
        <taxon>unclassified sequences</taxon>
        <taxon>metagenomes</taxon>
        <taxon>ecological metagenomes</taxon>
    </lineage>
</organism>
<dbReference type="Gene3D" id="2.30.40.10">
    <property type="entry name" value="Urease, subunit C, domain 1"/>
    <property type="match status" value="1"/>
</dbReference>
<gene>
    <name evidence="1" type="ORF">SDC9_121584</name>
</gene>
<dbReference type="AlphaFoldDB" id="A0A645CCB4"/>
<name>A0A645CCB4_9ZZZZ</name>
<dbReference type="EMBL" id="VSSQ01026069">
    <property type="protein sequence ID" value="MPM74596.1"/>
    <property type="molecule type" value="Genomic_DNA"/>
</dbReference>
<comment type="caution">
    <text evidence="1">The sequence shown here is derived from an EMBL/GenBank/DDBJ whole genome shotgun (WGS) entry which is preliminary data.</text>
</comment>
<sequence>MVNGKWLMRDKELLTVDEEAIIHASQEYAKKIDTFLATRETSLLSKLLAIGGASEEESFEIQAKVRVKDLHPIIEKLTSSVSEIEVLKKRHYKEYDVYFFFTDVEQGIIRYREDDFLAEDGKVENVRGRLTLIGPTNEGQFEQEVLLSRSRYLAPATQSLRFYREYFKPHLEKEIEKDRLRFLVRFEDTEFFINLDEIHNPKIGCFLEVKSRTWSRQDAEIKSQLVTKLINFLGADIEEATSEDYIEMVR</sequence>